<organism evidence="2 3">
    <name type="scientific">Caerostris darwini</name>
    <dbReference type="NCBI Taxonomy" id="1538125"/>
    <lineage>
        <taxon>Eukaryota</taxon>
        <taxon>Metazoa</taxon>
        <taxon>Ecdysozoa</taxon>
        <taxon>Arthropoda</taxon>
        <taxon>Chelicerata</taxon>
        <taxon>Arachnida</taxon>
        <taxon>Araneae</taxon>
        <taxon>Araneomorphae</taxon>
        <taxon>Entelegynae</taxon>
        <taxon>Araneoidea</taxon>
        <taxon>Araneidae</taxon>
        <taxon>Caerostris</taxon>
    </lineage>
</organism>
<protein>
    <submittedName>
        <fullName evidence="2">Uncharacterized protein</fullName>
    </submittedName>
</protein>
<dbReference type="EMBL" id="BPLQ01002337">
    <property type="protein sequence ID" value="GIX91725.1"/>
    <property type="molecule type" value="Genomic_DNA"/>
</dbReference>
<gene>
    <name evidence="2" type="ORF">CDAR_4861</name>
</gene>
<reference evidence="2 3" key="1">
    <citation type="submission" date="2021-06" db="EMBL/GenBank/DDBJ databases">
        <title>Caerostris darwini draft genome.</title>
        <authorList>
            <person name="Kono N."/>
            <person name="Arakawa K."/>
        </authorList>
    </citation>
    <scope>NUCLEOTIDE SEQUENCE [LARGE SCALE GENOMIC DNA]</scope>
</reference>
<keyword evidence="3" id="KW-1185">Reference proteome</keyword>
<evidence type="ECO:0000313" key="2">
    <source>
        <dbReference type="EMBL" id="GIX91725.1"/>
    </source>
</evidence>
<sequence length="92" mass="10512">MLNISTQPSAWRQGRREISKLQSGQKRSSLKDRGGDRGVVSGHRNPSPPPLTPLLTTVHLLLPLLLRNWPFCHAWPRTLHPQGLPRDKRIKR</sequence>
<proteinExistence type="predicted"/>
<feature type="region of interest" description="Disordered" evidence="1">
    <location>
        <begin position="1"/>
        <end position="52"/>
    </location>
</feature>
<evidence type="ECO:0000256" key="1">
    <source>
        <dbReference type="SAM" id="MobiDB-lite"/>
    </source>
</evidence>
<feature type="compositionally biased region" description="Polar residues" evidence="1">
    <location>
        <begin position="1"/>
        <end position="10"/>
    </location>
</feature>
<dbReference type="Proteomes" id="UP001054837">
    <property type="component" value="Unassembled WGS sequence"/>
</dbReference>
<evidence type="ECO:0000313" key="3">
    <source>
        <dbReference type="Proteomes" id="UP001054837"/>
    </source>
</evidence>
<dbReference type="AlphaFoldDB" id="A0AAV4P587"/>
<name>A0AAV4P587_9ARAC</name>
<comment type="caution">
    <text evidence="2">The sequence shown here is derived from an EMBL/GenBank/DDBJ whole genome shotgun (WGS) entry which is preliminary data.</text>
</comment>
<accession>A0AAV4P587</accession>